<protein>
    <submittedName>
        <fullName evidence="3">Uncharacterized protein</fullName>
    </submittedName>
</protein>
<feature type="region of interest" description="Disordered" evidence="1">
    <location>
        <begin position="127"/>
        <end position="158"/>
    </location>
</feature>
<keyword evidence="2" id="KW-0472">Membrane</keyword>
<comment type="caution">
    <text evidence="3">The sequence shown here is derived from an EMBL/GenBank/DDBJ whole genome shotgun (WGS) entry which is preliminary data.</text>
</comment>
<feature type="transmembrane region" description="Helical" evidence="2">
    <location>
        <begin position="64"/>
        <end position="84"/>
    </location>
</feature>
<proteinExistence type="predicted"/>
<evidence type="ECO:0000313" key="4">
    <source>
        <dbReference type="Proteomes" id="UP000193518"/>
    </source>
</evidence>
<accession>A0AAE5MJ93</accession>
<name>A0AAE5MJ93_RHOHA</name>
<evidence type="ECO:0000313" key="3">
    <source>
        <dbReference type="EMBL" id="ORM28209.1"/>
    </source>
</evidence>
<gene>
    <name evidence="3" type="ORF">A5N68_08720</name>
</gene>
<feature type="region of interest" description="Disordered" evidence="1">
    <location>
        <begin position="15"/>
        <end position="34"/>
    </location>
</feature>
<evidence type="ECO:0000256" key="2">
    <source>
        <dbReference type="SAM" id="Phobius"/>
    </source>
</evidence>
<keyword evidence="2" id="KW-1133">Transmembrane helix</keyword>
<organism evidence="3 4">
    <name type="scientific">Rhodococcus hoagii</name>
    <name type="common">Corynebacterium equii</name>
    <dbReference type="NCBI Taxonomy" id="43767"/>
    <lineage>
        <taxon>Bacteria</taxon>
        <taxon>Bacillati</taxon>
        <taxon>Actinomycetota</taxon>
        <taxon>Actinomycetes</taxon>
        <taxon>Mycobacteriales</taxon>
        <taxon>Nocardiaceae</taxon>
        <taxon>Prescottella</taxon>
    </lineage>
</organism>
<sequence>MPTLRKIGALGWAPSARRAPSGADVKPGVNPSDPAPTGAFVVFHSSRTDEREPNMVTDTTGRRVRAALGAVLVAAGTAAVMAFAPGTAAALPEPPEPSSSAGSITFSLPSLLTPLLGQLGFGSLDTGSVGSSSNGSLGSSNTGSFGSSYGSVVDSPSA</sequence>
<keyword evidence="2" id="KW-0812">Transmembrane</keyword>
<reference evidence="3 4" key="1">
    <citation type="journal article" date="2016" name="Genome Biol. Evol.">
        <title>Pangenome and Phylogenomic Analysis of the Pathogenic Actinobacterium Rhodococcus equi.</title>
        <authorList>
            <person name="Anastasi E."/>
            <person name="MacArthur I."/>
            <person name="Scortti M."/>
            <person name="Alvarez S."/>
            <person name="Giguere S."/>
            <person name="Vazquez-Boland J.A."/>
        </authorList>
    </citation>
    <scope>NUCLEOTIDE SEQUENCE [LARGE SCALE GENOMIC DNA]</scope>
    <source>
        <strain evidence="3 4">PAM1271</strain>
    </source>
</reference>
<evidence type="ECO:0000256" key="1">
    <source>
        <dbReference type="SAM" id="MobiDB-lite"/>
    </source>
</evidence>
<dbReference type="Proteomes" id="UP000193518">
    <property type="component" value="Unassembled WGS sequence"/>
</dbReference>
<dbReference type="EMBL" id="LWIC01000003">
    <property type="protein sequence ID" value="ORM28209.1"/>
    <property type="molecule type" value="Genomic_DNA"/>
</dbReference>
<feature type="compositionally biased region" description="Low complexity" evidence="1">
    <location>
        <begin position="127"/>
        <end position="151"/>
    </location>
</feature>
<dbReference type="AlphaFoldDB" id="A0AAE5MJ93"/>